<name>A0A1Y6B7M2_9BACT</name>
<organism evidence="3 4">
    <name type="scientific">Pseudobacteriovorax antillogorgiicola</name>
    <dbReference type="NCBI Taxonomy" id="1513793"/>
    <lineage>
        <taxon>Bacteria</taxon>
        <taxon>Pseudomonadati</taxon>
        <taxon>Bdellovibrionota</taxon>
        <taxon>Oligoflexia</taxon>
        <taxon>Oligoflexales</taxon>
        <taxon>Pseudobacteriovoracaceae</taxon>
        <taxon>Pseudobacteriovorax</taxon>
    </lineage>
</organism>
<feature type="domain" description="Acyclic terpene utilisation N-terminal" evidence="1">
    <location>
        <begin position="6"/>
        <end position="442"/>
    </location>
</feature>
<accession>A0A1Y6B7M2</accession>
<feature type="domain" description="AtuA-like ferredoxin-fold" evidence="2">
    <location>
        <begin position="492"/>
        <end position="590"/>
    </location>
</feature>
<proteinExistence type="predicted"/>
<protein>
    <recommendedName>
        <fullName evidence="5">DUF1446 domain-containing protein</fullName>
    </recommendedName>
</protein>
<evidence type="ECO:0000313" key="3">
    <source>
        <dbReference type="EMBL" id="SME97248.1"/>
    </source>
</evidence>
<dbReference type="InterPro" id="IPR056362">
    <property type="entry name" value="AtuA-like_ferredoxin_dom"/>
</dbReference>
<dbReference type="Proteomes" id="UP000192907">
    <property type="component" value="Unassembled WGS sequence"/>
</dbReference>
<evidence type="ECO:0000259" key="1">
    <source>
        <dbReference type="Pfam" id="PF07287"/>
    </source>
</evidence>
<dbReference type="PANTHER" id="PTHR47708">
    <property type="match status" value="1"/>
</dbReference>
<dbReference type="PANTHER" id="PTHR47708:SF2">
    <property type="entry name" value="SI:CH73-132F6.5"/>
    <property type="match status" value="1"/>
</dbReference>
<dbReference type="AlphaFoldDB" id="A0A1Y6B7M2"/>
<reference evidence="4" key="1">
    <citation type="submission" date="2017-04" db="EMBL/GenBank/DDBJ databases">
        <authorList>
            <person name="Varghese N."/>
            <person name="Submissions S."/>
        </authorList>
    </citation>
    <scope>NUCLEOTIDE SEQUENCE [LARGE SCALE GENOMIC DNA]</scope>
    <source>
        <strain evidence="4">RKEM611</strain>
    </source>
</reference>
<dbReference type="EMBL" id="FWZT01000002">
    <property type="protein sequence ID" value="SME97248.1"/>
    <property type="molecule type" value="Genomic_DNA"/>
</dbReference>
<dbReference type="RefSeq" id="WP_132315082.1">
    <property type="nucleotide sequence ID" value="NZ_FWZT01000002.1"/>
</dbReference>
<dbReference type="STRING" id="1513793.SAMN06296036_102348"/>
<evidence type="ECO:0000313" key="4">
    <source>
        <dbReference type="Proteomes" id="UP000192907"/>
    </source>
</evidence>
<evidence type="ECO:0008006" key="5">
    <source>
        <dbReference type="Google" id="ProtNLM"/>
    </source>
</evidence>
<dbReference type="Pfam" id="PF07287">
    <property type="entry name" value="AtuA"/>
    <property type="match status" value="1"/>
</dbReference>
<dbReference type="Pfam" id="PF23544">
    <property type="entry name" value="AtuA_ferredoxin"/>
    <property type="match status" value="1"/>
</dbReference>
<sequence length="600" mass="65562">MSSKTISIGNAGGYWGDDPTALERQVNGGKLDYITMDFLAEITMSIMQKQKSKDQSLGYARDFIGMLRPILKKLLQDKTTIITNAGGINPLSCAQAIHALGQELGESPKIAIVYGDDILTSINDLHKDGVAFTNMETGESFSEVADDIESANIYFGAAPVVEALKWDPDIIITGRVTDTGITMAAMIHEFDWALDDWDRLAHGIVAAHIMECGTQSTGGNFTDWHLVPSFDKVGFPIVEASEDGSFIVTKHSNTGGLVSVDTVREQLFYEMGNPKAYITPDVIADFSSIQLEQAGPDRVKVFGIRGEAPTPLYKVSMAYEDGFKAIGSIIISGPNARAKAETFAKILWDRLEGDFEERSTEYVGWNACHRSLVQQEDGNEILLRLGVRAKDEKTIRIFGKLVPSLILSGPPGVAVLGGVPRAQKVVSYWPALMPKDIVHPNIALLKDGQICEEKQVTNTATGEFVPVEDCLVAESPKQTIGQSLAEQKDDWIPLGKLCLARSGDKGDSANIGVLARSEKIYEFLDGYLTAQKVKDLFQELCFGKVTRYSLKNMNGFNFLLDQSLGGGGTKTLRIDAQGKTFAQALLRQRVPAPRELLDEL</sequence>
<keyword evidence="4" id="KW-1185">Reference proteome</keyword>
<evidence type="ECO:0000259" key="2">
    <source>
        <dbReference type="Pfam" id="PF23544"/>
    </source>
</evidence>
<dbReference type="OrthoDB" id="9763456at2"/>
<gene>
    <name evidence="3" type="ORF">SAMN06296036_102348</name>
</gene>
<dbReference type="InterPro" id="IPR010839">
    <property type="entry name" value="AtuA_N"/>
</dbReference>